<dbReference type="NCBIfam" id="TIGR02523">
    <property type="entry name" value="type_IV_pilV"/>
    <property type="match status" value="1"/>
</dbReference>
<keyword evidence="1" id="KW-1133">Transmembrane helix</keyword>
<protein>
    <submittedName>
        <fullName evidence="2">Type IV pilus assembly protein PilV</fullName>
    </submittedName>
</protein>
<name>A0A1K0IMH1_CUPNE</name>
<evidence type="ECO:0000256" key="1">
    <source>
        <dbReference type="SAM" id="Phobius"/>
    </source>
</evidence>
<reference evidence="2" key="1">
    <citation type="submission" date="2016-09" db="EMBL/GenBank/DDBJ databases">
        <authorList>
            <person name="Capua I."/>
            <person name="De Benedictis P."/>
            <person name="Joannis T."/>
            <person name="Lombin L.H."/>
            <person name="Cattoli G."/>
        </authorList>
    </citation>
    <scope>NUCLEOTIDE SEQUENCE</scope>
    <source>
        <strain evidence="2">B9</strain>
    </source>
</reference>
<feature type="transmembrane region" description="Helical" evidence="1">
    <location>
        <begin position="12"/>
        <end position="35"/>
    </location>
</feature>
<proteinExistence type="predicted"/>
<dbReference type="RefSeq" id="WP_340520906.1">
    <property type="nucleotide sequence ID" value="NZ_FMSH01000055.1"/>
</dbReference>
<keyword evidence="1" id="KW-0812">Transmembrane</keyword>
<dbReference type="InterPro" id="IPR013362">
    <property type="entry name" value="Pilus_4_PilV"/>
</dbReference>
<dbReference type="EMBL" id="FMSH01000055">
    <property type="protein sequence ID" value="SCU74005.1"/>
    <property type="molecule type" value="Genomic_DNA"/>
</dbReference>
<organism evidence="2">
    <name type="scientific">Cupriavidus necator</name>
    <name type="common">Alcaligenes eutrophus</name>
    <name type="synonym">Ralstonia eutropha</name>
    <dbReference type="NCBI Taxonomy" id="106590"/>
    <lineage>
        <taxon>Bacteria</taxon>
        <taxon>Pseudomonadati</taxon>
        <taxon>Pseudomonadota</taxon>
        <taxon>Betaproteobacteria</taxon>
        <taxon>Burkholderiales</taxon>
        <taxon>Burkholderiaceae</taxon>
        <taxon>Cupriavidus</taxon>
    </lineage>
</organism>
<evidence type="ECO:0000313" key="2">
    <source>
        <dbReference type="EMBL" id="SCU74005.1"/>
    </source>
</evidence>
<gene>
    <name evidence="2" type="primary">pilV</name>
    <name evidence="2" type="ORF">CNECB9_1480008</name>
</gene>
<dbReference type="AlphaFoldDB" id="A0A1K0IMH1"/>
<keyword evidence="1" id="KW-0472">Membrane</keyword>
<sequence length="209" mass="21708">MGQRCRGAAGFAMLEALVAIVVLAVGVLGVASLLLNSSRFTQQASYDTTAMQLATEMAERMRANPAVSQTGAAAEAITPNRYFIDTATGQPPALTAANSPYAIACSGTAAGCAQQLADFDVAEFWERVSTGLPGGRAVICRDMVAYDQATGFSWGCTPSATGRPDDAPIVIKIGWISRLAARTVAAQVDMSDMGTRPQVVIVATQGTVN</sequence>
<accession>A0A1K0IMH1</accession>